<evidence type="ECO:0000259" key="2">
    <source>
        <dbReference type="PROSITE" id="PS01124"/>
    </source>
</evidence>
<dbReference type="InterPro" id="IPR018060">
    <property type="entry name" value="HTH_AraC"/>
</dbReference>
<evidence type="ECO:0000313" key="3">
    <source>
        <dbReference type="EMBL" id="SHI46692.1"/>
    </source>
</evidence>
<dbReference type="AlphaFoldDB" id="A0A1M6BD78"/>
<dbReference type="PROSITE" id="PS01124">
    <property type="entry name" value="HTH_ARAC_FAMILY_2"/>
    <property type="match status" value="1"/>
</dbReference>
<accession>A0A1M6BD78</accession>
<protein>
    <submittedName>
        <fullName evidence="3">AraC-type DNA-binding protein</fullName>
    </submittedName>
</protein>
<proteinExistence type="predicted"/>
<name>A0A1M6BD78_9FLAO</name>
<dbReference type="GO" id="GO:0043565">
    <property type="term" value="F:sequence-specific DNA binding"/>
    <property type="evidence" value="ECO:0007669"/>
    <property type="project" value="InterPro"/>
</dbReference>
<sequence length="133" mass="15636">MHANQHYSSKEIADINIADDRIQSIIQKLDELEKTDFFFSSECNLYNTAKTINSNTSYLSRIINIYKLKTFNEYVNHLRIQHCIKKLKTDRRFKLYTIKAISNELGYKSVNTFIVAFKKQTGYSHAVYLKGLR</sequence>
<dbReference type="STRING" id="570521.SAMN04488508_101758"/>
<dbReference type="GO" id="GO:0003700">
    <property type="term" value="F:DNA-binding transcription factor activity"/>
    <property type="evidence" value="ECO:0007669"/>
    <property type="project" value="InterPro"/>
</dbReference>
<keyword evidence="1 3" id="KW-0238">DNA-binding</keyword>
<feature type="domain" description="HTH araC/xylS-type" evidence="2">
    <location>
        <begin position="23"/>
        <end position="131"/>
    </location>
</feature>
<dbReference type="PANTHER" id="PTHR43280:SF34">
    <property type="entry name" value="ARAC-FAMILY TRANSCRIPTIONAL REGULATOR"/>
    <property type="match status" value="1"/>
</dbReference>
<dbReference type="SMART" id="SM00342">
    <property type="entry name" value="HTH_ARAC"/>
    <property type="match status" value="1"/>
</dbReference>
<dbReference type="EMBL" id="FQYP01000001">
    <property type="protein sequence ID" value="SHI46692.1"/>
    <property type="molecule type" value="Genomic_DNA"/>
</dbReference>
<dbReference type="Proteomes" id="UP000184432">
    <property type="component" value="Unassembled WGS sequence"/>
</dbReference>
<reference evidence="4" key="1">
    <citation type="submission" date="2016-11" db="EMBL/GenBank/DDBJ databases">
        <authorList>
            <person name="Varghese N."/>
            <person name="Submissions S."/>
        </authorList>
    </citation>
    <scope>NUCLEOTIDE SEQUENCE [LARGE SCALE GENOMIC DNA]</scope>
    <source>
        <strain evidence="4">DSM 22623</strain>
    </source>
</reference>
<dbReference type="RefSeq" id="WP_170864546.1">
    <property type="nucleotide sequence ID" value="NZ_FQYP01000001.1"/>
</dbReference>
<gene>
    <name evidence="3" type="ORF">SAMN04488508_101758</name>
</gene>
<dbReference type="Pfam" id="PF12833">
    <property type="entry name" value="HTH_18"/>
    <property type="match status" value="1"/>
</dbReference>
<evidence type="ECO:0000256" key="1">
    <source>
        <dbReference type="ARBA" id="ARBA00023125"/>
    </source>
</evidence>
<organism evidence="3 4">
    <name type="scientific">Aquimarina spongiae</name>
    <dbReference type="NCBI Taxonomy" id="570521"/>
    <lineage>
        <taxon>Bacteria</taxon>
        <taxon>Pseudomonadati</taxon>
        <taxon>Bacteroidota</taxon>
        <taxon>Flavobacteriia</taxon>
        <taxon>Flavobacteriales</taxon>
        <taxon>Flavobacteriaceae</taxon>
        <taxon>Aquimarina</taxon>
    </lineage>
</organism>
<evidence type="ECO:0000313" key="4">
    <source>
        <dbReference type="Proteomes" id="UP000184432"/>
    </source>
</evidence>
<dbReference type="Gene3D" id="1.10.10.60">
    <property type="entry name" value="Homeodomain-like"/>
    <property type="match status" value="1"/>
</dbReference>
<keyword evidence="4" id="KW-1185">Reference proteome</keyword>
<dbReference type="PANTHER" id="PTHR43280">
    <property type="entry name" value="ARAC-FAMILY TRANSCRIPTIONAL REGULATOR"/>
    <property type="match status" value="1"/>
</dbReference>